<dbReference type="Pfam" id="PF14256">
    <property type="entry name" value="YwiC"/>
    <property type="match status" value="1"/>
</dbReference>
<feature type="transmembrane region" description="Helical" evidence="2">
    <location>
        <begin position="51"/>
        <end position="71"/>
    </location>
</feature>
<reference evidence="3 4" key="1">
    <citation type="submission" date="2020-07" db="EMBL/GenBank/DDBJ databases">
        <title>Sequencing the genomes of 1000 actinobacteria strains.</title>
        <authorList>
            <person name="Klenk H.-P."/>
        </authorList>
    </citation>
    <scope>NUCLEOTIDE SEQUENCE [LARGE SCALE GENOMIC DNA]</scope>
    <source>
        <strain evidence="3 4">DSM 24482</strain>
    </source>
</reference>
<feature type="transmembrane region" description="Helical" evidence="2">
    <location>
        <begin position="208"/>
        <end position="233"/>
    </location>
</feature>
<gene>
    <name evidence="3" type="ORF">BKA21_003372</name>
</gene>
<evidence type="ECO:0000313" key="4">
    <source>
        <dbReference type="Proteomes" id="UP000577956"/>
    </source>
</evidence>
<dbReference type="InterPro" id="IPR025576">
    <property type="entry name" value="YwiC"/>
</dbReference>
<organism evidence="3 4">
    <name type="scientific">Cellulomonas oligotrophica</name>
    <dbReference type="NCBI Taxonomy" id="931536"/>
    <lineage>
        <taxon>Bacteria</taxon>
        <taxon>Bacillati</taxon>
        <taxon>Actinomycetota</taxon>
        <taxon>Actinomycetes</taxon>
        <taxon>Micrococcales</taxon>
        <taxon>Cellulomonadaceae</taxon>
        <taxon>Cellulomonas</taxon>
    </lineage>
</organism>
<feature type="transmembrane region" description="Helical" evidence="2">
    <location>
        <begin position="106"/>
        <end position="123"/>
    </location>
</feature>
<feature type="transmembrane region" description="Helical" evidence="2">
    <location>
        <begin position="245"/>
        <end position="264"/>
    </location>
</feature>
<dbReference type="AlphaFoldDB" id="A0A7Y9FIL7"/>
<evidence type="ECO:0008006" key="5">
    <source>
        <dbReference type="Google" id="ProtNLM"/>
    </source>
</evidence>
<dbReference type="EMBL" id="JACCBK010000001">
    <property type="protein sequence ID" value="NYD87823.1"/>
    <property type="molecule type" value="Genomic_DNA"/>
</dbReference>
<name>A0A7Y9FIL7_9CELL</name>
<comment type="caution">
    <text evidence="3">The sequence shown here is derived from an EMBL/GenBank/DDBJ whole genome shotgun (WGS) entry which is preliminary data.</text>
</comment>
<feature type="transmembrane region" description="Helical" evidence="2">
    <location>
        <begin position="83"/>
        <end position="100"/>
    </location>
</feature>
<sequence length="265" mass="27407">MSAPVTPAPARPAARRRPGPGWVPRQHGAWAMLVVPPVVGATLGGWRGVHVLLLAAWLVGYLAYHAAGLWLKARRRARYRPPVVVYGAAAGVLGVALVATAPHLLAWAPVFAPLLAASLWASVRRADRSWWNDAVTVLAACLMAPVAASLGSRATGPAGAPSSGLTPDVLLATAVLLAYLLGTVVYVKSMIRERDDPRVRRASVVYHAGVAAAGAVVHPLLLAVGLALTVRAALVPVRWPRATPAALGAGEIVATAVVTVAVLVV</sequence>
<proteinExistence type="predicted"/>
<keyword evidence="2" id="KW-1133">Transmembrane helix</keyword>
<feature type="transmembrane region" description="Helical" evidence="2">
    <location>
        <begin position="130"/>
        <end position="149"/>
    </location>
</feature>
<feature type="transmembrane region" description="Helical" evidence="2">
    <location>
        <begin position="169"/>
        <end position="187"/>
    </location>
</feature>
<feature type="region of interest" description="Disordered" evidence="1">
    <location>
        <begin position="1"/>
        <end position="21"/>
    </location>
</feature>
<feature type="compositionally biased region" description="Pro residues" evidence="1">
    <location>
        <begin position="1"/>
        <end position="10"/>
    </location>
</feature>
<dbReference type="RefSeq" id="WP_239072897.1">
    <property type="nucleotide sequence ID" value="NZ_BAABFI010000010.1"/>
</dbReference>
<evidence type="ECO:0000256" key="2">
    <source>
        <dbReference type="SAM" id="Phobius"/>
    </source>
</evidence>
<evidence type="ECO:0000313" key="3">
    <source>
        <dbReference type="EMBL" id="NYD87823.1"/>
    </source>
</evidence>
<keyword evidence="2" id="KW-0812">Transmembrane</keyword>
<evidence type="ECO:0000256" key="1">
    <source>
        <dbReference type="SAM" id="MobiDB-lite"/>
    </source>
</evidence>
<protein>
    <recommendedName>
        <fullName evidence="5">YwiC-like protein</fullName>
    </recommendedName>
</protein>
<accession>A0A7Y9FIL7</accession>
<keyword evidence="2" id="KW-0472">Membrane</keyword>
<dbReference type="Proteomes" id="UP000577956">
    <property type="component" value="Unassembled WGS sequence"/>
</dbReference>